<organism evidence="11 12">
    <name type="scientific">Lacunisphaera limnophila</name>
    <dbReference type="NCBI Taxonomy" id="1838286"/>
    <lineage>
        <taxon>Bacteria</taxon>
        <taxon>Pseudomonadati</taxon>
        <taxon>Verrucomicrobiota</taxon>
        <taxon>Opitutia</taxon>
        <taxon>Opitutales</taxon>
        <taxon>Opitutaceae</taxon>
        <taxon>Lacunisphaera</taxon>
    </lineage>
</organism>
<reference evidence="11 12" key="1">
    <citation type="submission" date="2016-06" db="EMBL/GenBank/DDBJ databases">
        <title>Three novel species with peptidoglycan cell walls form the new genus Lacunisphaera gen. nov. in the family Opitutaceae of the verrucomicrobial subdivision 4.</title>
        <authorList>
            <person name="Rast P."/>
            <person name="Gloeckner I."/>
            <person name="Jogler M."/>
            <person name="Boedeker C."/>
            <person name="Jeske O."/>
            <person name="Wiegand S."/>
            <person name="Reinhardt R."/>
            <person name="Schumann P."/>
            <person name="Rohde M."/>
            <person name="Spring S."/>
            <person name="Gloeckner F.O."/>
            <person name="Jogler C."/>
        </authorList>
    </citation>
    <scope>NUCLEOTIDE SEQUENCE [LARGE SCALE GENOMIC DNA]</scope>
    <source>
        <strain evidence="11 12">IG16b</strain>
    </source>
</reference>
<dbReference type="Proteomes" id="UP000095228">
    <property type="component" value="Chromosome"/>
</dbReference>
<feature type="transmembrane region" description="Helical" evidence="9">
    <location>
        <begin position="15"/>
        <end position="33"/>
    </location>
</feature>
<keyword evidence="12" id="KW-1185">Reference proteome</keyword>
<dbReference type="KEGG" id="obg:Verru16b_02119"/>
<proteinExistence type="inferred from homology"/>
<protein>
    <recommendedName>
        <fullName evidence="9">Sec-independent protein translocase protein TatA</fullName>
    </recommendedName>
</protein>
<keyword evidence="6 9" id="KW-1133">Transmembrane helix</keyword>
<dbReference type="PANTHER" id="PTHR42982:SF1">
    <property type="entry name" value="SEC-INDEPENDENT PROTEIN TRANSLOCASE PROTEIN TATA"/>
    <property type="match status" value="1"/>
</dbReference>
<dbReference type="AlphaFoldDB" id="A0A1D8AVX9"/>
<dbReference type="InterPro" id="IPR003369">
    <property type="entry name" value="TatA/B/E"/>
</dbReference>
<name>A0A1D8AVX9_9BACT</name>
<dbReference type="STRING" id="1838286.Verru16b_02119"/>
<evidence type="ECO:0000256" key="8">
    <source>
        <dbReference type="ARBA" id="ARBA00023136"/>
    </source>
</evidence>
<dbReference type="PANTHER" id="PTHR42982">
    <property type="entry name" value="SEC-INDEPENDENT PROTEIN TRANSLOCASE PROTEIN TATA"/>
    <property type="match status" value="1"/>
</dbReference>
<dbReference type="RefSeq" id="WP_069962242.1">
    <property type="nucleotide sequence ID" value="NZ_CP016094.1"/>
</dbReference>
<dbReference type="GO" id="GO:0008320">
    <property type="term" value="F:protein transmembrane transporter activity"/>
    <property type="evidence" value="ECO:0007669"/>
    <property type="project" value="UniProtKB-UniRule"/>
</dbReference>
<evidence type="ECO:0000256" key="5">
    <source>
        <dbReference type="ARBA" id="ARBA00022927"/>
    </source>
</evidence>
<evidence type="ECO:0000256" key="2">
    <source>
        <dbReference type="ARBA" id="ARBA00022448"/>
    </source>
</evidence>
<comment type="subcellular location">
    <subcellularLocation>
        <location evidence="1 9">Cell membrane</location>
        <topology evidence="1 9">Single-pass membrane protein</topology>
    </subcellularLocation>
</comment>
<evidence type="ECO:0000256" key="3">
    <source>
        <dbReference type="ARBA" id="ARBA00022475"/>
    </source>
</evidence>
<keyword evidence="4 9" id="KW-0812">Transmembrane</keyword>
<dbReference type="OrthoDB" id="200340at2"/>
<keyword evidence="8 9" id="KW-0472">Membrane</keyword>
<evidence type="ECO:0000313" key="12">
    <source>
        <dbReference type="Proteomes" id="UP000095228"/>
    </source>
</evidence>
<evidence type="ECO:0000256" key="6">
    <source>
        <dbReference type="ARBA" id="ARBA00022989"/>
    </source>
</evidence>
<dbReference type="NCBIfam" id="TIGR01411">
    <property type="entry name" value="tatAE"/>
    <property type="match status" value="1"/>
</dbReference>
<dbReference type="GO" id="GO:0033281">
    <property type="term" value="C:TAT protein transport complex"/>
    <property type="evidence" value="ECO:0007669"/>
    <property type="project" value="UniProtKB-UniRule"/>
</dbReference>
<evidence type="ECO:0000256" key="10">
    <source>
        <dbReference type="SAM" id="MobiDB-lite"/>
    </source>
</evidence>
<evidence type="ECO:0000313" key="11">
    <source>
        <dbReference type="EMBL" id="AOS45050.1"/>
    </source>
</evidence>
<keyword evidence="3 9" id="KW-1003">Cell membrane</keyword>
<gene>
    <name evidence="9" type="primary">tatA</name>
    <name evidence="11" type="ORF">Verru16b_02119</name>
</gene>
<dbReference type="InterPro" id="IPR006312">
    <property type="entry name" value="TatA/E"/>
</dbReference>
<dbReference type="GO" id="GO:0043953">
    <property type="term" value="P:protein transport by the Tat complex"/>
    <property type="evidence" value="ECO:0007669"/>
    <property type="project" value="UniProtKB-UniRule"/>
</dbReference>
<feature type="region of interest" description="Disordered" evidence="10">
    <location>
        <begin position="51"/>
        <end position="102"/>
    </location>
</feature>
<sequence>MTGFPTLPPAFIEGIGGPELLMIMFVILLLFGANRMPDLARGFGRAVREFKKATSGVEQEVRRAMEEPPPSPKPRPLGTIGQGETPPPAPPPAQTPPPPAAG</sequence>
<comment type="similarity">
    <text evidence="9">Belongs to the TatA/E family.</text>
</comment>
<comment type="function">
    <text evidence="9">Part of the twin-arginine translocation (Tat) system that transports large folded proteins containing a characteristic twin-arginine motif in their signal peptide across membranes. TatA could form the protein-conducting channel of the Tat system.</text>
</comment>
<accession>A0A1D8AVX9</accession>
<evidence type="ECO:0000256" key="4">
    <source>
        <dbReference type="ARBA" id="ARBA00022692"/>
    </source>
</evidence>
<dbReference type="Gene3D" id="1.20.5.3310">
    <property type="match status" value="1"/>
</dbReference>
<dbReference type="HAMAP" id="MF_00236">
    <property type="entry name" value="TatA_E"/>
    <property type="match status" value="1"/>
</dbReference>
<dbReference type="Pfam" id="PF02416">
    <property type="entry name" value="TatA_B_E"/>
    <property type="match status" value="1"/>
</dbReference>
<keyword evidence="2 9" id="KW-0813">Transport</keyword>
<keyword evidence="5 9" id="KW-0653">Protein transport</keyword>
<feature type="compositionally biased region" description="Pro residues" evidence="10">
    <location>
        <begin position="85"/>
        <end position="102"/>
    </location>
</feature>
<evidence type="ECO:0000256" key="1">
    <source>
        <dbReference type="ARBA" id="ARBA00004162"/>
    </source>
</evidence>
<dbReference type="EMBL" id="CP016094">
    <property type="protein sequence ID" value="AOS45050.1"/>
    <property type="molecule type" value="Genomic_DNA"/>
</dbReference>
<evidence type="ECO:0000256" key="9">
    <source>
        <dbReference type="HAMAP-Rule" id="MF_00236"/>
    </source>
</evidence>
<keyword evidence="7 9" id="KW-0811">Translocation</keyword>
<comment type="subunit">
    <text evidence="9">Forms a complex with TatC.</text>
</comment>
<evidence type="ECO:0000256" key="7">
    <source>
        <dbReference type="ARBA" id="ARBA00023010"/>
    </source>
</evidence>